<keyword evidence="3" id="KW-0663">Pyridoxal phosphate</keyword>
<dbReference type="PANTHER" id="PTHR43050:SF1">
    <property type="entry name" value="SERINE RACEMASE"/>
    <property type="match status" value="1"/>
</dbReference>
<dbReference type="InterPro" id="IPR001926">
    <property type="entry name" value="TrpB-like_PALP"/>
</dbReference>
<dbReference type="FunFam" id="3.40.50.1100:FF:000007">
    <property type="entry name" value="L-threonine dehydratase catabolic TdcB"/>
    <property type="match status" value="1"/>
</dbReference>
<evidence type="ECO:0000256" key="4">
    <source>
        <dbReference type="ARBA" id="ARBA00023239"/>
    </source>
</evidence>
<proteinExistence type="inferred from homology"/>
<protein>
    <submittedName>
        <fullName evidence="6">Threonine/serine dehydratase</fullName>
    </submittedName>
</protein>
<dbReference type="Pfam" id="PF00291">
    <property type="entry name" value="PALP"/>
    <property type="match status" value="1"/>
</dbReference>
<dbReference type="RefSeq" id="WP_135836120.1">
    <property type="nucleotide sequence ID" value="NZ_SRPE01000008.1"/>
</dbReference>
<comment type="similarity">
    <text evidence="2">Belongs to the serine/threonine dehydratase family.</text>
</comment>
<dbReference type="GO" id="GO:0005524">
    <property type="term" value="F:ATP binding"/>
    <property type="evidence" value="ECO:0007669"/>
    <property type="project" value="TreeGrafter"/>
</dbReference>
<reference evidence="6 7" key="1">
    <citation type="submission" date="2019-03" db="EMBL/GenBank/DDBJ databases">
        <title>Empedobacter tilapiae sp. nov., isolated from an intestine of Nile tilapia Oreochromis niloticus.</title>
        <authorList>
            <person name="Kim Y.-O."/>
            <person name="Yoon J.-H."/>
        </authorList>
    </citation>
    <scope>NUCLEOTIDE SEQUENCE [LARGE SCALE GENOMIC DNA]</scope>
    <source>
        <strain evidence="6 7">MRS2</strain>
    </source>
</reference>
<evidence type="ECO:0000256" key="3">
    <source>
        <dbReference type="ARBA" id="ARBA00022898"/>
    </source>
</evidence>
<feature type="domain" description="Tryptophan synthase beta chain-like PALP" evidence="5">
    <location>
        <begin position="14"/>
        <end position="301"/>
    </location>
</feature>
<keyword evidence="7" id="KW-1185">Reference proteome</keyword>
<dbReference type="InterPro" id="IPR036052">
    <property type="entry name" value="TrpB-like_PALP_sf"/>
</dbReference>
<keyword evidence="4" id="KW-0456">Lyase</keyword>
<evidence type="ECO:0000313" key="7">
    <source>
        <dbReference type="Proteomes" id="UP000297998"/>
    </source>
</evidence>
<evidence type="ECO:0000256" key="1">
    <source>
        <dbReference type="ARBA" id="ARBA00001933"/>
    </source>
</evidence>
<dbReference type="PANTHER" id="PTHR43050">
    <property type="entry name" value="SERINE / THREONINE RACEMASE FAMILY MEMBER"/>
    <property type="match status" value="1"/>
</dbReference>
<dbReference type="GO" id="GO:0003941">
    <property type="term" value="F:L-serine ammonia-lyase activity"/>
    <property type="evidence" value="ECO:0007669"/>
    <property type="project" value="TreeGrafter"/>
</dbReference>
<accession>A0A4Z1BKA6</accession>
<dbReference type="GO" id="GO:0000287">
    <property type="term" value="F:magnesium ion binding"/>
    <property type="evidence" value="ECO:0007669"/>
    <property type="project" value="TreeGrafter"/>
</dbReference>
<dbReference type="Proteomes" id="UP000297998">
    <property type="component" value="Unassembled WGS sequence"/>
</dbReference>
<evidence type="ECO:0000256" key="2">
    <source>
        <dbReference type="ARBA" id="ARBA00010869"/>
    </source>
</evidence>
<gene>
    <name evidence="6" type="ORF">E4J94_12425</name>
</gene>
<evidence type="ECO:0000259" key="5">
    <source>
        <dbReference type="Pfam" id="PF00291"/>
    </source>
</evidence>
<comment type="caution">
    <text evidence="6">The sequence shown here is derived from an EMBL/GenBank/DDBJ whole genome shotgun (WGS) entry which is preliminary data.</text>
</comment>
<dbReference type="AlphaFoldDB" id="A0A4Z1BKA6"/>
<comment type="cofactor">
    <cofactor evidence="1">
        <name>pyridoxal 5'-phosphate</name>
        <dbReference type="ChEBI" id="CHEBI:597326"/>
    </cofactor>
</comment>
<dbReference type="GO" id="GO:0070179">
    <property type="term" value="P:D-serine biosynthetic process"/>
    <property type="evidence" value="ECO:0007669"/>
    <property type="project" value="TreeGrafter"/>
</dbReference>
<dbReference type="Gene3D" id="3.40.50.1100">
    <property type="match status" value="2"/>
</dbReference>
<dbReference type="GO" id="GO:0008721">
    <property type="term" value="F:D-serine ammonia-lyase activity"/>
    <property type="evidence" value="ECO:0007669"/>
    <property type="project" value="TreeGrafter"/>
</dbReference>
<dbReference type="GO" id="GO:0018114">
    <property type="term" value="F:threonine racemase activity"/>
    <property type="evidence" value="ECO:0007669"/>
    <property type="project" value="TreeGrafter"/>
</dbReference>
<dbReference type="OrthoDB" id="9811476at2"/>
<dbReference type="EMBL" id="SRPE01000008">
    <property type="protein sequence ID" value="TGN26150.1"/>
    <property type="molecule type" value="Genomic_DNA"/>
</dbReference>
<organism evidence="6 7">
    <name type="scientific">Empedobacter tilapiae</name>
    <dbReference type="NCBI Taxonomy" id="2491114"/>
    <lineage>
        <taxon>Bacteria</taxon>
        <taxon>Pseudomonadati</taxon>
        <taxon>Bacteroidota</taxon>
        <taxon>Flavobacteriia</taxon>
        <taxon>Flavobacteriales</taxon>
        <taxon>Weeksellaceae</taxon>
        <taxon>Empedobacter</taxon>
    </lineage>
</organism>
<evidence type="ECO:0000313" key="6">
    <source>
        <dbReference type="EMBL" id="TGN26150.1"/>
    </source>
</evidence>
<dbReference type="GO" id="GO:0030378">
    <property type="term" value="F:serine racemase activity"/>
    <property type="evidence" value="ECO:0007669"/>
    <property type="project" value="TreeGrafter"/>
</dbReference>
<name>A0A4Z1BKA6_9FLAO</name>
<dbReference type="GO" id="GO:0030170">
    <property type="term" value="F:pyridoxal phosphate binding"/>
    <property type="evidence" value="ECO:0007669"/>
    <property type="project" value="TreeGrafter"/>
</dbReference>
<dbReference type="CDD" id="cd01562">
    <property type="entry name" value="Thr-dehyd"/>
    <property type="match status" value="1"/>
</dbReference>
<sequence length="313" mass="34091">MYKQAMIETHQRIKPFIHNTPILTSTLLNEILGANLFFKCENFQKMGAFKMRGATNAIIQLTDEQKQKGVVTHSSGNFAQALALAAKSLEIEAFIVMPTTAPQVKKDAVKGYNGQIIECDPTLEAREKAAKQIEIQKSATFIHPSNDFNVILGQGTAAKELLEIHPDLNYIFTPVGGGGLIAGTTIAAENFGINCKVIGGEPFEADDAYRSLESGKIESNTTTNTIADGLKTELGDINFPIIQKGVEKIIRVTEEEIIAAMKLIWERLKIVCEPSSAVALAALIKEKENYQNTNIGIIISGGNVNLKTLPFSK</sequence>
<dbReference type="SUPFAM" id="SSF53686">
    <property type="entry name" value="Tryptophan synthase beta subunit-like PLP-dependent enzymes"/>
    <property type="match status" value="1"/>
</dbReference>